<reference evidence="1 2" key="1">
    <citation type="journal article" date="2016" name="Microb. Cell Fact.">
        <title>Dissection of exopolysaccharide biosynthesis in Kozakia baliensis.</title>
        <authorList>
            <person name="Brandt J.U."/>
            <person name="Jakob F."/>
            <person name="Behr J."/>
            <person name="Geissler A.J."/>
            <person name="Vogel R.F."/>
        </authorList>
    </citation>
    <scope>NUCLEOTIDE SEQUENCE [LARGE SCALE GENOMIC DNA]</scope>
    <source>
        <strain evidence="1 2">DSM 14400</strain>
        <plasmid evidence="2">Plasmid pkb14400_3</plasmid>
    </source>
</reference>
<accession>A0A1D8UYY4</accession>
<keyword evidence="2" id="KW-1185">Reference proteome</keyword>
<geneLocation type="plasmid" evidence="2">
    <name>pkb14400_3</name>
</geneLocation>
<keyword evidence="1" id="KW-0614">Plasmid</keyword>
<protein>
    <submittedName>
        <fullName evidence="1">Uncharacterized protein</fullName>
    </submittedName>
</protein>
<gene>
    <name evidence="1" type="ORF">A0U89_15805</name>
</gene>
<evidence type="ECO:0000313" key="2">
    <source>
        <dbReference type="Proteomes" id="UP000179145"/>
    </source>
</evidence>
<organism evidence="1 2">
    <name type="scientific">Kozakia baliensis</name>
    <dbReference type="NCBI Taxonomy" id="153496"/>
    <lineage>
        <taxon>Bacteria</taxon>
        <taxon>Pseudomonadati</taxon>
        <taxon>Pseudomonadota</taxon>
        <taxon>Alphaproteobacteria</taxon>
        <taxon>Acetobacterales</taxon>
        <taxon>Acetobacteraceae</taxon>
        <taxon>Kozakia</taxon>
    </lineage>
</organism>
<dbReference type="KEGG" id="kba:A0U89_15805"/>
<dbReference type="Proteomes" id="UP000179145">
    <property type="component" value="Plasmid pKB14400_3"/>
</dbReference>
<sequence>MTAVGRDFMPACAHRTDAVDFHQPSDATLTDIEPRLFEFRGHPGTAIGLIAQGIMLPDMRQDLQVGCADVGKRVWKSRRDSRVWRLAKPDTVCRWTSGHDAHR</sequence>
<proteinExistence type="predicted"/>
<evidence type="ECO:0000313" key="1">
    <source>
        <dbReference type="EMBL" id="AOX18767.1"/>
    </source>
</evidence>
<dbReference type="AlphaFoldDB" id="A0A1D8UYY4"/>
<name>A0A1D8UYY4_9PROT</name>
<dbReference type="EMBL" id="CP014677">
    <property type="protein sequence ID" value="AOX18767.1"/>
    <property type="molecule type" value="Genomic_DNA"/>
</dbReference>